<name>A0AB39J9V8_9VIRU</name>
<sequence>MDDTDLSDQHELMDSLRILDQKALFKKSFAYVRSKTNQQTVTIEQVMCCFLSDTTKEDEKFHLGWTALSMLFERKESLKQKGVSKESFKKIIASIVEKMV</sequence>
<gene>
    <name evidence="1" type="ORF">FloV-SA2_00542</name>
</gene>
<reference evidence="1" key="1">
    <citation type="submission" date="2024-03" db="EMBL/GenBank/DDBJ databases">
        <title>Eukaryotic viruses encode the ribosomal protein eL40.</title>
        <authorList>
            <person name="Thomy J."/>
            <person name="Schvarcz C.R."/>
            <person name="McBeain K.A."/>
            <person name="Edwards K.F."/>
            <person name="Steward G.F."/>
        </authorList>
    </citation>
    <scope>NUCLEOTIDE SEQUENCE</scope>
    <source>
        <strain evidence="1">FloV-SA2</strain>
    </source>
</reference>
<proteinExistence type="predicted"/>
<accession>A0AB39J9V8</accession>
<protein>
    <submittedName>
        <fullName evidence="1">Uncharacterized protein</fullName>
    </submittedName>
</protein>
<evidence type="ECO:0000313" key="1">
    <source>
        <dbReference type="EMBL" id="XDO02357.1"/>
    </source>
</evidence>
<dbReference type="EMBL" id="PP542043">
    <property type="protein sequence ID" value="XDO02357.1"/>
    <property type="molecule type" value="Genomic_DNA"/>
</dbReference>
<organism evidence="1">
    <name type="scientific">Florenciella sp. virus SA2</name>
    <dbReference type="NCBI Taxonomy" id="3240092"/>
    <lineage>
        <taxon>Viruses</taxon>
    </lineage>
</organism>